<protein>
    <submittedName>
        <fullName evidence="2 3">Uncharacterized protein</fullName>
    </submittedName>
</protein>
<dbReference type="AlphaFoldDB" id="U5HGH5"/>
<evidence type="ECO:0000256" key="1">
    <source>
        <dbReference type="SAM" id="MobiDB-lite"/>
    </source>
</evidence>
<reference evidence="3" key="4">
    <citation type="submission" date="2015-06" db="UniProtKB">
        <authorList>
            <consortium name="EnsemblFungi"/>
        </authorList>
    </citation>
    <scope>IDENTIFICATION</scope>
</reference>
<evidence type="ECO:0000313" key="3">
    <source>
        <dbReference type="EnsemblFungi" id="MVLG_06183T0"/>
    </source>
</evidence>
<sequence length="142" mass="15896">MHGVGRASLEPVTAGSKEDVPFVPSMPAPETSARMRIMAREVDSFHDAVYKIVPLLNASVFEANIKAPEKVAHVVPYLVTIPKQIRRGFDFGIKDPLLERHIAKNAPLTKEQQLVIDGEMERMLDLGYIAGPLWYSKMVNQR</sequence>
<evidence type="ECO:0000313" key="4">
    <source>
        <dbReference type="Proteomes" id="UP000017200"/>
    </source>
</evidence>
<gene>
    <name evidence="2" type="ORF">MVLG_06183</name>
</gene>
<proteinExistence type="predicted"/>
<dbReference type="EnsemblFungi" id="MVLG_06183T0">
    <property type="protein sequence ID" value="MVLG_06183T0"/>
    <property type="gene ID" value="MVLG_06183"/>
</dbReference>
<reference evidence="2 4" key="3">
    <citation type="journal article" date="2015" name="BMC Genomics">
        <title>Sex and parasites: genomic and transcriptomic analysis of Microbotryum lychnidis-dioicae, the biotrophic and plant-castrating anther smut fungus.</title>
        <authorList>
            <person name="Perlin M.H."/>
            <person name="Amselem J."/>
            <person name="Fontanillas E."/>
            <person name="Toh S.S."/>
            <person name="Chen Z."/>
            <person name="Goldberg J."/>
            <person name="Duplessis S."/>
            <person name="Henrissat B."/>
            <person name="Young S."/>
            <person name="Zeng Q."/>
            <person name="Aguileta G."/>
            <person name="Petit E."/>
            <person name="Badouin H."/>
            <person name="Andrews J."/>
            <person name="Razeeq D."/>
            <person name="Gabaldon T."/>
            <person name="Quesneville H."/>
            <person name="Giraud T."/>
            <person name="Hood M.E."/>
            <person name="Schultz D.J."/>
            <person name="Cuomo C.A."/>
        </authorList>
    </citation>
    <scope>NUCLEOTIDE SEQUENCE [LARGE SCALE GENOMIC DNA]</scope>
    <source>
        <strain evidence="2">P1A1 Lamole</strain>
        <strain evidence="4">p1A1 Lamole</strain>
    </source>
</reference>
<dbReference type="InParanoid" id="U5HGH5"/>
<reference evidence="4" key="1">
    <citation type="submission" date="2010-11" db="EMBL/GenBank/DDBJ databases">
        <title>The genome sequence of Microbotryum violaceum strain p1A1 Lamole.</title>
        <authorList>
            <person name="Cuomo C."/>
            <person name="Perlin M."/>
            <person name="Young S.K."/>
            <person name="Zeng Q."/>
            <person name="Gargeya S."/>
            <person name="Alvarado L."/>
            <person name="Berlin A."/>
            <person name="Chapman S.B."/>
            <person name="Chen Z."/>
            <person name="Freedman E."/>
            <person name="Gellesch M."/>
            <person name="Goldberg J."/>
            <person name="Griggs A."/>
            <person name="Gujja S."/>
            <person name="Heilman E."/>
            <person name="Heiman D."/>
            <person name="Howarth C."/>
            <person name="Mehta T."/>
            <person name="Neiman D."/>
            <person name="Pearson M."/>
            <person name="Roberts A."/>
            <person name="Saif S."/>
            <person name="Shea T."/>
            <person name="Shenoy N."/>
            <person name="Sisk P."/>
            <person name="Stolte C."/>
            <person name="Sykes S."/>
            <person name="White J."/>
            <person name="Yandava C."/>
            <person name="Haas B."/>
            <person name="Nusbaum C."/>
            <person name="Birren B."/>
        </authorList>
    </citation>
    <scope>NUCLEOTIDE SEQUENCE [LARGE SCALE GENOMIC DNA]</scope>
    <source>
        <strain evidence="4">p1A1 Lamole</strain>
    </source>
</reference>
<dbReference type="EMBL" id="AEIJ01000696">
    <property type="status" value="NOT_ANNOTATED_CDS"/>
    <property type="molecule type" value="Genomic_DNA"/>
</dbReference>
<feature type="region of interest" description="Disordered" evidence="1">
    <location>
        <begin position="1"/>
        <end position="25"/>
    </location>
</feature>
<dbReference type="EMBL" id="GL541745">
    <property type="protein sequence ID" value="KDE03311.1"/>
    <property type="molecule type" value="Genomic_DNA"/>
</dbReference>
<name>U5HGH5_USTV1</name>
<dbReference type="HOGENOM" id="CLU_124599_0_0_1"/>
<organism evidence="2">
    <name type="scientific">Microbotryum lychnidis-dioicae (strain p1A1 Lamole / MvSl-1064)</name>
    <name type="common">Anther smut fungus</name>
    <dbReference type="NCBI Taxonomy" id="683840"/>
    <lineage>
        <taxon>Eukaryota</taxon>
        <taxon>Fungi</taxon>
        <taxon>Dikarya</taxon>
        <taxon>Basidiomycota</taxon>
        <taxon>Pucciniomycotina</taxon>
        <taxon>Microbotryomycetes</taxon>
        <taxon>Microbotryales</taxon>
        <taxon>Microbotryaceae</taxon>
        <taxon>Microbotryum</taxon>
    </lineage>
</organism>
<dbReference type="Proteomes" id="UP000017200">
    <property type="component" value="Unassembled WGS sequence"/>
</dbReference>
<accession>U5HGH5</accession>
<evidence type="ECO:0000313" key="2">
    <source>
        <dbReference type="EMBL" id="KDE03311.1"/>
    </source>
</evidence>
<keyword evidence="4" id="KW-1185">Reference proteome</keyword>
<reference evidence="2" key="2">
    <citation type="submission" date="2010-11" db="EMBL/GenBank/DDBJ databases">
        <authorList>
            <consortium name="The Broad Institute Genome Sequencing Platform"/>
            <person name="Earl A."/>
            <person name="Ward D."/>
            <person name="Feldgarden M."/>
            <person name="Gevers D."/>
            <person name="Butler R."/>
            <person name="Young S.K."/>
            <person name="Zeng Q."/>
            <person name="Gargeya S."/>
            <person name="Fitzgerald M."/>
            <person name="Haas B."/>
            <person name="Abouelleil A."/>
            <person name="Alvarado L."/>
            <person name="Arachchi H.M."/>
            <person name="Berlin A."/>
            <person name="Brown A."/>
            <person name="Chapman S.B."/>
            <person name="Chen Z."/>
            <person name="Dunbar C."/>
            <person name="Freedman E."/>
            <person name="Gearin G."/>
            <person name="Gellesch M."/>
            <person name="Goldberg J."/>
            <person name="Griggs A."/>
            <person name="Gujja S."/>
            <person name="Heilman E."/>
            <person name="Heiman D."/>
            <person name="Howarth C."/>
            <person name="Larson L."/>
            <person name="Lui A."/>
            <person name="MacDonald P.J.P."/>
            <person name="Mehta T."/>
            <person name="Montmayeur A."/>
            <person name="Murphy C."/>
            <person name="Neiman D."/>
            <person name="Pearson M."/>
            <person name="Priest M."/>
            <person name="Roberts A."/>
            <person name="Saif S."/>
            <person name="Shea T."/>
            <person name="Shenoy N."/>
            <person name="Sisk P."/>
            <person name="Stolte C."/>
            <person name="Sykes S."/>
            <person name="White J."/>
            <person name="Yandava C."/>
            <person name="Wortman J."/>
            <person name="Nusbaum C."/>
            <person name="Birren B."/>
        </authorList>
    </citation>
    <scope>NUCLEOTIDE SEQUENCE</scope>
    <source>
        <strain evidence="2">P1A1 Lamole</strain>
    </source>
</reference>